<proteinExistence type="predicted"/>
<gene>
    <name evidence="2" type="ORF">UFOVP1108_36</name>
    <name evidence="3" type="ORF">UFOVP1377_40</name>
    <name evidence="4" type="ORF">UFOVP1472_11</name>
    <name evidence="5" type="ORF">UFOVP1559_27</name>
    <name evidence="1" type="ORF">UFOVP604_36</name>
</gene>
<dbReference type="EMBL" id="LR797426">
    <property type="protein sequence ID" value="CAB4215443.1"/>
    <property type="molecule type" value="Genomic_DNA"/>
</dbReference>
<accession>A0A6J5SL14</accession>
<evidence type="ECO:0000313" key="2">
    <source>
        <dbReference type="EMBL" id="CAB4184088.1"/>
    </source>
</evidence>
<dbReference type="EMBL" id="LR797320">
    <property type="protein sequence ID" value="CAB4202693.1"/>
    <property type="molecule type" value="Genomic_DNA"/>
</dbReference>
<dbReference type="EMBL" id="LR798412">
    <property type="protein sequence ID" value="CAB5230020.1"/>
    <property type="molecule type" value="Genomic_DNA"/>
</dbReference>
<dbReference type="EMBL" id="LR796580">
    <property type="protein sequence ID" value="CAB4152924.1"/>
    <property type="molecule type" value="Genomic_DNA"/>
</dbReference>
<evidence type="ECO:0000313" key="1">
    <source>
        <dbReference type="EMBL" id="CAB4152924.1"/>
    </source>
</evidence>
<dbReference type="EMBL" id="LR797051">
    <property type="protein sequence ID" value="CAB4184088.1"/>
    <property type="molecule type" value="Genomic_DNA"/>
</dbReference>
<reference evidence="4" key="1">
    <citation type="submission" date="2020-05" db="EMBL/GenBank/DDBJ databases">
        <authorList>
            <person name="Chiriac C."/>
            <person name="Salcher M."/>
            <person name="Ghai R."/>
            <person name="Kavagutti S V."/>
        </authorList>
    </citation>
    <scope>NUCLEOTIDE SEQUENCE</scope>
</reference>
<evidence type="ECO:0000313" key="4">
    <source>
        <dbReference type="EMBL" id="CAB4215443.1"/>
    </source>
</evidence>
<evidence type="ECO:0000313" key="3">
    <source>
        <dbReference type="EMBL" id="CAB4202693.1"/>
    </source>
</evidence>
<protein>
    <submittedName>
        <fullName evidence="4">Uncharacterized protein</fullName>
    </submittedName>
</protein>
<evidence type="ECO:0000313" key="5">
    <source>
        <dbReference type="EMBL" id="CAB5230020.1"/>
    </source>
</evidence>
<organism evidence="4">
    <name type="scientific">uncultured Caudovirales phage</name>
    <dbReference type="NCBI Taxonomy" id="2100421"/>
    <lineage>
        <taxon>Viruses</taxon>
        <taxon>Duplodnaviria</taxon>
        <taxon>Heunggongvirae</taxon>
        <taxon>Uroviricota</taxon>
        <taxon>Caudoviricetes</taxon>
        <taxon>Peduoviridae</taxon>
        <taxon>Maltschvirus</taxon>
        <taxon>Maltschvirus maltsch</taxon>
    </lineage>
</organism>
<name>A0A6J5SL14_9CAUD</name>
<sequence length="63" mass="7250">MKYKLNVARDVDTDDGVYILNLPDGFRLEEQDLCHTMGFDSMKELRHYAKHSVIPCNCNGCTK</sequence>